<organism evidence="2 3">
    <name type="scientific">Kipferlia bialata</name>
    <dbReference type="NCBI Taxonomy" id="797122"/>
    <lineage>
        <taxon>Eukaryota</taxon>
        <taxon>Metamonada</taxon>
        <taxon>Carpediemonas-like organisms</taxon>
        <taxon>Kipferlia</taxon>
    </lineage>
</organism>
<feature type="compositionally biased region" description="Low complexity" evidence="1">
    <location>
        <begin position="211"/>
        <end position="223"/>
    </location>
</feature>
<reference evidence="2 3" key="1">
    <citation type="journal article" date="2018" name="PLoS ONE">
        <title>The draft genome of Kipferlia bialata reveals reductive genome evolution in fornicate parasites.</title>
        <authorList>
            <person name="Tanifuji G."/>
            <person name="Takabayashi S."/>
            <person name="Kume K."/>
            <person name="Takagi M."/>
            <person name="Nakayama T."/>
            <person name="Kamikawa R."/>
            <person name="Inagaki Y."/>
            <person name="Hashimoto T."/>
        </authorList>
    </citation>
    <scope>NUCLEOTIDE SEQUENCE [LARGE SCALE GENOMIC DNA]</scope>
    <source>
        <strain evidence="2">NY0173</strain>
    </source>
</reference>
<evidence type="ECO:0000313" key="3">
    <source>
        <dbReference type="Proteomes" id="UP000265618"/>
    </source>
</evidence>
<evidence type="ECO:0000256" key="1">
    <source>
        <dbReference type="SAM" id="MobiDB-lite"/>
    </source>
</evidence>
<sequence length="457" mass="47848">VSDAVTVLTKARDTLYSDSQSSEFLSYTSPAPSVSTLIPLGRGQNSASNNTEAGNAANIPLLSVYRASVSLALGMALFAARRYKDADECLLPLTQRRYRSHPSEGTSLPLGLVVGAHTVSLAAQGEQGVGGEMSGEKALSLAQHVPQPVRVALLFNHCRLHRERAGPVYSRLQTELTQSAGGTRPSALVLSVTMTLQKEGGLQPEAPPHTPRAGSRPPSSASSTDRPNLTLMSLPPLGIPRPDRKARASSPAGILQSARSHSTHTARGGVSVKRERGHRRAGSDPSLDSGVRAHPPTPGRVIHRAGSSLSDLSEAGSLGIPSPRRPHTQGSAKARPRSMGVRQRAVTPGTPVHGGVGREGRKGRRVRVRTKGAQGGYADSVSAHSAPTDTHTLLHSVPTPPASLLAPPASTISSKNRPQSGHRTPYRAIHKLPTATLLSSPMPTPPRGPRAGSLPAT</sequence>
<keyword evidence="3" id="KW-1185">Reference proteome</keyword>
<feature type="region of interest" description="Disordered" evidence="1">
    <location>
        <begin position="406"/>
        <end position="457"/>
    </location>
</feature>
<feature type="compositionally biased region" description="Basic residues" evidence="1">
    <location>
        <begin position="361"/>
        <end position="370"/>
    </location>
</feature>
<feature type="non-terminal residue" evidence="2">
    <location>
        <position position="457"/>
    </location>
</feature>
<evidence type="ECO:0000313" key="2">
    <source>
        <dbReference type="EMBL" id="GCA64139.1"/>
    </source>
</evidence>
<dbReference type="Proteomes" id="UP000265618">
    <property type="component" value="Unassembled WGS sequence"/>
</dbReference>
<dbReference type="EMBL" id="BDIP01006262">
    <property type="protein sequence ID" value="GCA64139.1"/>
    <property type="molecule type" value="Genomic_DNA"/>
</dbReference>
<accession>A0A391P106</accession>
<proteinExistence type="predicted"/>
<feature type="compositionally biased region" description="Polar residues" evidence="1">
    <location>
        <begin position="412"/>
        <end position="422"/>
    </location>
</feature>
<comment type="caution">
    <text evidence="2">The sequence shown here is derived from an EMBL/GenBank/DDBJ whole genome shotgun (WGS) entry which is preliminary data.</text>
</comment>
<protein>
    <submittedName>
        <fullName evidence="2">Uncharacterized protein</fullName>
    </submittedName>
</protein>
<feature type="region of interest" description="Disordered" evidence="1">
    <location>
        <begin position="200"/>
        <end position="385"/>
    </location>
</feature>
<dbReference type="AlphaFoldDB" id="A0A391P106"/>
<feature type="non-terminal residue" evidence="2">
    <location>
        <position position="1"/>
    </location>
</feature>
<name>A0A391P106_9EUKA</name>
<gene>
    <name evidence="2" type="ORF">KIPB_013320</name>
</gene>